<dbReference type="InterPro" id="IPR023753">
    <property type="entry name" value="FAD/NAD-binding_dom"/>
</dbReference>
<reference evidence="5" key="2">
    <citation type="submission" date="2020-04" db="EMBL/GenBank/DDBJ databases">
        <authorList>
            <person name="Santos R.A.C."/>
            <person name="Steenwyk J.L."/>
            <person name="Rivero-Menendez O."/>
            <person name="Mead M.E."/>
            <person name="Silva L.P."/>
            <person name="Bastos R.W."/>
            <person name="Alastruey-Izquierdo A."/>
            <person name="Goldman G.H."/>
            <person name="Rokas A."/>
        </authorList>
    </citation>
    <scope>NUCLEOTIDE SEQUENCE</scope>
    <source>
        <strain evidence="5">CNM-CM8927</strain>
    </source>
</reference>
<feature type="compositionally biased region" description="Low complexity" evidence="2">
    <location>
        <begin position="33"/>
        <end position="42"/>
    </location>
</feature>
<gene>
    <name evidence="5" type="ORF">CNMCM8927_002557</name>
</gene>
<evidence type="ECO:0000313" key="5">
    <source>
        <dbReference type="EMBL" id="KAF4200737.1"/>
    </source>
</evidence>
<evidence type="ECO:0000256" key="2">
    <source>
        <dbReference type="SAM" id="MobiDB-lite"/>
    </source>
</evidence>
<keyword evidence="1" id="KW-0479">Metal-binding</keyword>
<dbReference type="Gene3D" id="3.50.50.60">
    <property type="entry name" value="FAD/NAD(P)-binding domain"/>
    <property type="match status" value="2"/>
</dbReference>
<accession>A0AAN5YGU4</accession>
<dbReference type="PRINTS" id="PR00469">
    <property type="entry name" value="PNDRDTASEII"/>
</dbReference>
<dbReference type="SUPFAM" id="SSF51905">
    <property type="entry name" value="FAD/NAD(P)-binding domain"/>
    <property type="match status" value="1"/>
</dbReference>
<dbReference type="InterPro" id="IPR002227">
    <property type="entry name" value="Tyrosinase_Cu-bd"/>
</dbReference>
<dbReference type="PANTHER" id="PTHR11474:SF116">
    <property type="entry name" value="TYROSINASE"/>
    <property type="match status" value="1"/>
</dbReference>
<evidence type="ECO:0000256" key="3">
    <source>
        <dbReference type="SAM" id="SignalP"/>
    </source>
</evidence>
<keyword evidence="3" id="KW-0732">Signal</keyword>
<dbReference type="PRINTS" id="PR00368">
    <property type="entry name" value="FADPNR"/>
</dbReference>
<evidence type="ECO:0000256" key="1">
    <source>
        <dbReference type="ARBA" id="ARBA00022723"/>
    </source>
</evidence>
<dbReference type="Gene3D" id="1.10.1280.10">
    <property type="entry name" value="Di-copper center containing domain from catechol oxidase"/>
    <property type="match status" value="1"/>
</dbReference>
<dbReference type="PROSITE" id="PS00498">
    <property type="entry name" value="TYROSINASE_2"/>
    <property type="match status" value="1"/>
</dbReference>
<dbReference type="EMBL" id="JAAAPU010000176">
    <property type="protein sequence ID" value="KAF4200737.1"/>
    <property type="molecule type" value="Genomic_DNA"/>
</dbReference>
<name>A0AAN5YGU4_ASPLE</name>
<feature type="region of interest" description="Disordered" evidence="2">
    <location>
        <begin position="22"/>
        <end position="42"/>
    </location>
</feature>
<dbReference type="Pfam" id="PF07992">
    <property type="entry name" value="Pyr_redox_2"/>
    <property type="match status" value="1"/>
</dbReference>
<evidence type="ECO:0000313" key="6">
    <source>
        <dbReference type="Proteomes" id="UP000649114"/>
    </source>
</evidence>
<proteinExistence type="predicted"/>
<dbReference type="InterPro" id="IPR008922">
    <property type="entry name" value="Di-copper_centre_dom_sf"/>
</dbReference>
<dbReference type="GO" id="GO:0046872">
    <property type="term" value="F:metal ion binding"/>
    <property type="evidence" value="ECO:0007669"/>
    <property type="project" value="UniProtKB-KW"/>
</dbReference>
<dbReference type="Pfam" id="PF00264">
    <property type="entry name" value="Tyrosinase"/>
    <property type="match status" value="1"/>
</dbReference>
<feature type="domain" description="Tyrosinase copper-binding" evidence="4">
    <location>
        <begin position="335"/>
        <end position="346"/>
    </location>
</feature>
<dbReference type="SUPFAM" id="SSF48056">
    <property type="entry name" value="Di-copper centre-containing domain"/>
    <property type="match status" value="1"/>
</dbReference>
<dbReference type="Proteomes" id="UP000649114">
    <property type="component" value="Unassembled WGS sequence"/>
</dbReference>
<sequence>MVAIYALSLALVLTGALAMPSPRDATGPSSADPTLLPSTASSSLETASSQLDQLANFAYNVTTDDTSNNAGTKRGSCSRSNLRIRRDWRAFSSSQKKAFIRSVRCLQQLPARTPSSVAAGAKTRYDDFVATHIQQTLNIHYTGTFLAWHRYFIYQFEQALRDECGYTGEYPYWNWPADAHSIETSPVFDGSDTSMSGNGAYVPNKGDIALTLGNYPIIYLPAGTGGGCVTSGPFVNYTVNLGPAGLSLPGGGMAVQPNPLDYNPRCLKRDLSTAILQRYSNATAVVKLLLDNKDIWDFQMAMQGVPGSGSIGVHGGGHYSIGGDPGRDVFVSPGDPAFWLHHGMIDRVWWIWQALDVKNRQYAISGTGTFLNFPASPNTTLSTMVDIGYANGGPIAMQDLMITPSALLTSPHNMATYDALIIGSGPAGLSIALGLSRIHRRAAIFTKTGGAGFRNAGVPEMHNVLAQDTTPPAEFRRIATEQIKAYGTVDFLEAEIVAIKAYAQNGVADNFHVTAADGRTWQGRKLALAMGCIDVFPEIEGYAENWPQNIFQCLFCDGHERAHLPGGILTFPQPMYAHLAQMMQLLVTPTSGPVTLFTDGPVAEDEAMKAAMEKVNALQCKVETRKVLRLVPMPAPDIGVRVVLEGGEEYKMGYLAHKPRTILAGLDMITQLGVEIEDDPILGQSVKVDRLFSTNIRGVFAAGDAATPLKVVANAMGSGSTVAAGIVQQLVADDMELVLAAKKTV</sequence>
<dbReference type="PANTHER" id="PTHR11474">
    <property type="entry name" value="TYROSINASE FAMILY MEMBER"/>
    <property type="match status" value="1"/>
</dbReference>
<dbReference type="InterPro" id="IPR050316">
    <property type="entry name" value="Tyrosinase/Hemocyanin"/>
</dbReference>
<dbReference type="GO" id="GO:0016491">
    <property type="term" value="F:oxidoreductase activity"/>
    <property type="evidence" value="ECO:0007669"/>
    <property type="project" value="InterPro"/>
</dbReference>
<evidence type="ECO:0000259" key="4">
    <source>
        <dbReference type="PROSITE" id="PS00498"/>
    </source>
</evidence>
<organism evidence="5 6">
    <name type="scientific">Aspergillus lentulus</name>
    <dbReference type="NCBI Taxonomy" id="293939"/>
    <lineage>
        <taxon>Eukaryota</taxon>
        <taxon>Fungi</taxon>
        <taxon>Dikarya</taxon>
        <taxon>Ascomycota</taxon>
        <taxon>Pezizomycotina</taxon>
        <taxon>Eurotiomycetes</taxon>
        <taxon>Eurotiomycetidae</taxon>
        <taxon>Eurotiales</taxon>
        <taxon>Aspergillaceae</taxon>
        <taxon>Aspergillus</taxon>
        <taxon>Aspergillus subgen. Fumigati</taxon>
    </lineage>
</organism>
<reference evidence="5" key="1">
    <citation type="journal article" date="2020" name="bioRxiv">
        <title>Genomic and phenotypic heterogeneity of clinical isolates of the human pathogens Aspergillus fumigatus, Aspergillus lentulus and Aspergillus fumigatiaffinis.</title>
        <authorList>
            <person name="dos Santos R.A.C."/>
            <person name="Steenwyk J.L."/>
            <person name="Rivero-Menendez O."/>
            <person name="Mead M.E."/>
            <person name="Silva L.P."/>
            <person name="Bastos R.W."/>
            <person name="Alastruey-Izquierdo A."/>
            <person name="Goldman G.H."/>
            <person name="Rokas A."/>
        </authorList>
    </citation>
    <scope>NUCLEOTIDE SEQUENCE</scope>
    <source>
        <strain evidence="5">CNM-CM8927</strain>
    </source>
</reference>
<protein>
    <recommendedName>
        <fullName evidence="4">Tyrosinase copper-binding domain-containing protein</fullName>
    </recommendedName>
</protein>
<feature type="signal peptide" evidence="3">
    <location>
        <begin position="1"/>
        <end position="18"/>
    </location>
</feature>
<dbReference type="AlphaFoldDB" id="A0AAN5YGU4"/>
<comment type="caution">
    <text evidence="5">The sequence shown here is derived from an EMBL/GenBank/DDBJ whole genome shotgun (WGS) entry which is preliminary data.</text>
</comment>
<dbReference type="PRINTS" id="PR00092">
    <property type="entry name" value="TYROSINASE"/>
</dbReference>
<feature type="chain" id="PRO_5043015954" description="Tyrosinase copper-binding domain-containing protein" evidence="3">
    <location>
        <begin position="19"/>
        <end position="745"/>
    </location>
</feature>
<dbReference type="InterPro" id="IPR036188">
    <property type="entry name" value="FAD/NAD-bd_sf"/>
</dbReference>